<evidence type="ECO:0000256" key="1">
    <source>
        <dbReference type="SAM" id="Phobius"/>
    </source>
</evidence>
<comment type="caution">
    <text evidence="2">The sequence shown here is derived from an EMBL/GenBank/DDBJ whole genome shotgun (WGS) entry which is preliminary data.</text>
</comment>
<keyword evidence="1" id="KW-0472">Membrane</keyword>
<keyword evidence="1" id="KW-0812">Transmembrane</keyword>
<evidence type="ECO:0000313" key="2">
    <source>
        <dbReference type="EMBL" id="HIY73832.1"/>
    </source>
</evidence>
<feature type="transmembrane region" description="Helical" evidence="1">
    <location>
        <begin position="6"/>
        <end position="35"/>
    </location>
</feature>
<gene>
    <name evidence="2" type="ORF">H9826_07655</name>
</gene>
<feature type="transmembrane region" description="Helical" evidence="1">
    <location>
        <begin position="264"/>
        <end position="280"/>
    </location>
</feature>
<sequence>MPNVDISNLIVNLLIVAVVVTIVGARIGVGPVLWLKRARGRRAAQEGRQRRELVERVRQLLPQANDGNVIFSMRVESSSSGGSQVKVITNTYYPLVYVVEEGQLWVIPFSYDKGKRTYELGKPAALPLSAIKHVELTGKRNKSLRVTFYVGEDGNVQPLVMVLEPFCFRKNRFYPFDLLQEAACDKALRYAEQAAFAASGKTPEDLEMGRLKHACSNYGMYAAIAGFFGVMFSAGELPVMVAICFAISLFFFVRIFACKRVPKLSLIIVIVEAVVAYIWLK</sequence>
<accession>A0A9D1Z4V0</accession>
<proteinExistence type="predicted"/>
<organism evidence="2 3">
    <name type="scientific">Candidatus Intestinimonas merdavium</name>
    <dbReference type="NCBI Taxonomy" id="2838622"/>
    <lineage>
        <taxon>Bacteria</taxon>
        <taxon>Bacillati</taxon>
        <taxon>Bacillota</taxon>
        <taxon>Clostridia</taxon>
        <taxon>Eubacteriales</taxon>
        <taxon>Intestinimonas</taxon>
    </lineage>
</organism>
<keyword evidence="1" id="KW-1133">Transmembrane helix</keyword>
<feature type="transmembrane region" description="Helical" evidence="1">
    <location>
        <begin position="240"/>
        <end position="257"/>
    </location>
</feature>
<protein>
    <submittedName>
        <fullName evidence="2">Uncharacterized protein</fullName>
    </submittedName>
</protein>
<name>A0A9D1Z4V0_9FIRM</name>
<reference evidence="2" key="1">
    <citation type="journal article" date="2021" name="PeerJ">
        <title>Extensive microbial diversity within the chicken gut microbiome revealed by metagenomics and culture.</title>
        <authorList>
            <person name="Gilroy R."/>
            <person name="Ravi A."/>
            <person name="Getino M."/>
            <person name="Pursley I."/>
            <person name="Horton D.L."/>
            <person name="Alikhan N.F."/>
            <person name="Baker D."/>
            <person name="Gharbi K."/>
            <person name="Hall N."/>
            <person name="Watson M."/>
            <person name="Adriaenssens E.M."/>
            <person name="Foster-Nyarko E."/>
            <person name="Jarju S."/>
            <person name="Secka A."/>
            <person name="Antonio M."/>
            <person name="Oren A."/>
            <person name="Chaudhuri R.R."/>
            <person name="La Ragione R."/>
            <person name="Hildebrand F."/>
            <person name="Pallen M.J."/>
        </authorList>
    </citation>
    <scope>NUCLEOTIDE SEQUENCE</scope>
    <source>
        <strain evidence="2">CHK33-7979</strain>
    </source>
</reference>
<feature type="transmembrane region" description="Helical" evidence="1">
    <location>
        <begin position="218"/>
        <end position="234"/>
    </location>
</feature>
<dbReference type="EMBL" id="DXCX01000080">
    <property type="protein sequence ID" value="HIY73832.1"/>
    <property type="molecule type" value="Genomic_DNA"/>
</dbReference>
<dbReference type="AlphaFoldDB" id="A0A9D1Z4V0"/>
<evidence type="ECO:0000313" key="3">
    <source>
        <dbReference type="Proteomes" id="UP000886824"/>
    </source>
</evidence>
<dbReference type="Proteomes" id="UP000886824">
    <property type="component" value="Unassembled WGS sequence"/>
</dbReference>
<reference evidence="2" key="2">
    <citation type="submission" date="2021-04" db="EMBL/GenBank/DDBJ databases">
        <authorList>
            <person name="Gilroy R."/>
        </authorList>
    </citation>
    <scope>NUCLEOTIDE SEQUENCE</scope>
    <source>
        <strain evidence="2">CHK33-7979</strain>
    </source>
</reference>